<feature type="transmembrane region" description="Helical" evidence="7">
    <location>
        <begin position="197"/>
        <end position="216"/>
    </location>
</feature>
<dbReference type="GO" id="GO:0005886">
    <property type="term" value="C:plasma membrane"/>
    <property type="evidence" value="ECO:0007669"/>
    <property type="project" value="UniProtKB-SubCell"/>
</dbReference>
<feature type="transmembrane region" description="Helical" evidence="7">
    <location>
        <begin position="54"/>
        <end position="78"/>
    </location>
</feature>
<evidence type="ECO:0000313" key="9">
    <source>
        <dbReference type="Proteomes" id="UP000182412"/>
    </source>
</evidence>
<feature type="transmembrane region" description="Helical" evidence="7">
    <location>
        <begin position="170"/>
        <end position="191"/>
    </location>
</feature>
<evidence type="ECO:0000256" key="7">
    <source>
        <dbReference type="SAM" id="Phobius"/>
    </source>
</evidence>
<protein>
    <submittedName>
        <fullName evidence="8">Putative efflux protein, MATE family</fullName>
    </submittedName>
</protein>
<keyword evidence="3" id="KW-1003">Cell membrane</keyword>
<evidence type="ECO:0000256" key="1">
    <source>
        <dbReference type="ARBA" id="ARBA00004651"/>
    </source>
</evidence>
<dbReference type="PANTHER" id="PTHR43823:SF3">
    <property type="entry name" value="MULTIDRUG EXPORT PROTEIN MEPA"/>
    <property type="match status" value="1"/>
</dbReference>
<dbReference type="Pfam" id="PF01554">
    <property type="entry name" value="MatE"/>
    <property type="match status" value="2"/>
</dbReference>
<dbReference type="GO" id="GO:0042910">
    <property type="term" value="F:xenobiotic transmembrane transporter activity"/>
    <property type="evidence" value="ECO:0007669"/>
    <property type="project" value="InterPro"/>
</dbReference>
<dbReference type="NCBIfam" id="TIGR00797">
    <property type="entry name" value="matE"/>
    <property type="match status" value="1"/>
</dbReference>
<dbReference type="PANTHER" id="PTHR43823">
    <property type="entry name" value="SPORULATION PROTEIN YKVU"/>
    <property type="match status" value="1"/>
</dbReference>
<feature type="transmembrane region" description="Helical" evidence="7">
    <location>
        <begin position="415"/>
        <end position="436"/>
    </location>
</feature>
<feature type="transmembrane region" description="Helical" evidence="7">
    <location>
        <begin position="99"/>
        <end position="120"/>
    </location>
</feature>
<keyword evidence="5 7" id="KW-1133">Transmembrane helix</keyword>
<evidence type="ECO:0000313" key="8">
    <source>
        <dbReference type="EMBL" id="SDP78388.1"/>
    </source>
</evidence>
<dbReference type="PIRSF" id="PIRSF006603">
    <property type="entry name" value="DinF"/>
    <property type="match status" value="1"/>
</dbReference>
<feature type="transmembrane region" description="Helical" evidence="7">
    <location>
        <begin position="390"/>
        <end position="409"/>
    </location>
</feature>
<feature type="transmembrane region" description="Helical" evidence="7">
    <location>
        <begin position="360"/>
        <end position="383"/>
    </location>
</feature>
<evidence type="ECO:0000256" key="4">
    <source>
        <dbReference type="ARBA" id="ARBA00022692"/>
    </source>
</evidence>
<dbReference type="InterPro" id="IPR048279">
    <property type="entry name" value="MdtK-like"/>
</dbReference>
<keyword evidence="6 7" id="KW-0472">Membrane</keyword>
<gene>
    <name evidence="8" type="ORF">SAMN05216366_15710</name>
</gene>
<keyword evidence="2" id="KW-0813">Transport</keyword>
<evidence type="ECO:0000256" key="5">
    <source>
        <dbReference type="ARBA" id="ARBA00022989"/>
    </source>
</evidence>
<evidence type="ECO:0000256" key="2">
    <source>
        <dbReference type="ARBA" id="ARBA00022448"/>
    </source>
</evidence>
<feature type="transmembrane region" description="Helical" evidence="7">
    <location>
        <begin position="140"/>
        <end position="158"/>
    </location>
</feature>
<keyword evidence="4 7" id="KW-0812">Transmembrane</keyword>
<dbReference type="GO" id="GO:0015297">
    <property type="term" value="F:antiporter activity"/>
    <property type="evidence" value="ECO:0007669"/>
    <property type="project" value="InterPro"/>
</dbReference>
<dbReference type="OrthoDB" id="9811110at2"/>
<feature type="transmembrane region" description="Helical" evidence="7">
    <location>
        <begin position="12"/>
        <end position="34"/>
    </location>
</feature>
<dbReference type="AlphaFoldDB" id="A0A1H0VJI9"/>
<accession>A0A1H0VJI9</accession>
<name>A0A1H0VJI9_SELRU</name>
<dbReference type="Proteomes" id="UP000182412">
    <property type="component" value="Unassembled WGS sequence"/>
</dbReference>
<dbReference type="InterPro" id="IPR051327">
    <property type="entry name" value="MATE_MepA_subfamily"/>
</dbReference>
<feature type="transmembrane region" description="Helical" evidence="7">
    <location>
        <begin position="269"/>
        <end position="291"/>
    </location>
</feature>
<dbReference type="InterPro" id="IPR002528">
    <property type="entry name" value="MATE_fam"/>
</dbReference>
<evidence type="ECO:0000256" key="6">
    <source>
        <dbReference type="ARBA" id="ARBA00023136"/>
    </source>
</evidence>
<organism evidence="8 9">
    <name type="scientific">Selenomonas ruminantium</name>
    <dbReference type="NCBI Taxonomy" id="971"/>
    <lineage>
        <taxon>Bacteria</taxon>
        <taxon>Bacillati</taxon>
        <taxon>Bacillota</taxon>
        <taxon>Negativicutes</taxon>
        <taxon>Selenomonadales</taxon>
        <taxon>Selenomonadaceae</taxon>
        <taxon>Selenomonas</taxon>
    </lineage>
</organism>
<dbReference type="RefSeq" id="WP_074573635.1">
    <property type="nucleotide sequence ID" value="NZ_FNJQ01000057.1"/>
</dbReference>
<feature type="transmembrane region" description="Helical" evidence="7">
    <location>
        <begin position="237"/>
        <end position="263"/>
    </location>
</feature>
<evidence type="ECO:0000256" key="3">
    <source>
        <dbReference type="ARBA" id="ARBA00022475"/>
    </source>
</evidence>
<reference evidence="8 9" key="1">
    <citation type="submission" date="2016-10" db="EMBL/GenBank/DDBJ databases">
        <authorList>
            <person name="de Groot N.N."/>
        </authorList>
    </citation>
    <scope>NUCLEOTIDE SEQUENCE [LARGE SCALE GENOMIC DNA]</scope>
    <source>
        <strain evidence="8 9">S137</strain>
    </source>
</reference>
<comment type="subcellular location">
    <subcellularLocation>
        <location evidence="1">Cell membrane</location>
        <topology evidence="1">Multi-pass membrane protein</topology>
    </subcellularLocation>
</comment>
<feature type="transmembrane region" description="Helical" evidence="7">
    <location>
        <begin position="318"/>
        <end position="340"/>
    </location>
</feature>
<dbReference type="EMBL" id="FNJQ01000057">
    <property type="protein sequence ID" value="SDP78388.1"/>
    <property type="molecule type" value="Genomic_DNA"/>
</dbReference>
<sequence length="452" mass="48950">MHLEIFSKMPPTRLFFHCALPAMATSLAGGLYAIVDGIFVGRYLGAEALAAVNIVMPLIMIVEALANMVAVGTSVHIATLLGEGNRQEASRAFSFSVKFILLFSTITALMGFASAEMVAAWLAPGAEGETLRLAADYLKIYALFGPLIPIYFATDNYLRDCGRPKLSMGINILTQVLNIVLDFLFIAVLGWGIEGAALASCISIASGSIITLALFGGRRLDVYYTWENIPVSRFLRILANGSSEFLTSISSAIMGLMLNFFLLKYGGTSAVAAFAIVMYVDSIIGMLNFGLCDSLQPALSYCHGAGEKARLKAIFRRILWASFIMAVAAFFFIELAGPYMAGLFSQSEEGELMQFSKDALTIFAFSYLAGWMDLCFSSYFTALDMPGRSLLLSFVGTLVLPAALLSLLAPTYGLLGIWLMPPIANLFSGILALFLYRNSQSDLTRKLLSSHS</sequence>
<proteinExistence type="predicted"/>